<dbReference type="OrthoDB" id="415825at2"/>
<gene>
    <name evidence="1" type="ORF">NIES2119_15465</name>
</gene>
<evidence type="ECO:0008006" key="3">
    <source>
        <dbReference type="Google" id="ProtNLM"/>
    </source>
</evidence>
<dbReference type="NCBIfam" id="TIGR03187">
    <property type="entry name" value="DGQHR"/>
    <property type="match status" value="2"/>
</dbReference>
<sequence>MNNNPASDLASQILERENQEKQAIALLLDRYLGRNDQILVQKIEMGGSEAYIGSVTLEWFASRVRFASRLPLLRQKFDTHTENVEIDAESIEEIQQRPLDWTRQASLAQYLAARKHHKFPPVLVVINQPWVDIPHANEWNSEGRAMKSAANFMPLDKDNKVGLLDVSPDVTIFALDGQHRLMGVQGLMELLQTGKLPRYKKDKKPSGSVITIEDLREQYQVDPVYLQNLAKEKIGIEFISAVIPGETYEEARRRVRSIFVHVNLMAVPLTKGQLAQLDENDGFSIVARKVAVTHPLLKDIKGRNPRVNWDSATVAAKSTVLTTLQALKEMSERYLQHKFPHWKPLEKKGLIPLRPEDDELEEGIESFKAVFDNLANLLSFQRLEYGDTETPDLRRFSFEKPAGEGNLLFRPVGQIALFQALGILVFKKGFSLDSVFEKLQKYDADGGFSNMESPQSLWYGILFDANKKRVLVSGRDLAAKLIVYLVGGIEDDMERAEIRRAVAEARTVEDRAIGFNGKFVEPRKVGLPVLLS</sequence>
<name>A0A1U7II27_9CYAN</name>
<dbReference type="InterPro" id="IPR017642">
    <property type="entry name" value="DNA_S_mod_DndB"/>
</dbReference>
<dbReference type="RefSeq" id="WP_073594395.1">
    <property type="nucleotide sequence ID" value="NZ_MRCE01000014.1"/>
</dbReference>
<dbReference type="InterPro" id="IPR017601">
    <property type="entry name" value="DGQHR-contain_dom"/>
</dbReference>
<dbReference type="STRING" id="454136.NIES2119_15465"/>
<evidence type="ECO:0000313" key="2">
    <source>
        <dbReference type="Proteomes" id="UP000185860"/>
    </source>
</evidence>
<dbReference type="AlphaFoldDB" id="A0A1U7II27"/>
<accession>A0A1U7II27</accession>
<dbReference type="CDD" id="cd16414">
    <property type="entry name" value="dndB_like"/>
    <property type="match status" value="1"/>
</dbReference>
<dbReference type="EMBL" id="MRCE01000014">
    <property type="protein sequence ID" value="OKH36819.1"/>
    <property type="molecule type" value="Genomic_DNA"/>
</dbReference>
<organism evidence="1 2">
    <name type="scientific">[Phormidium ambiguum] IAM M-71</name>
    <dbReference type="NCBI Taxonomy" id="454136"/>
    <lineage>
        <taxon>Bacteria</taxon>
        <taxon>Bacillati</taxon>
        <taxon>Cyanobacteriota</taxon>
        <taxon>Cyanophyceae</taxon>
        <taxon>Oscillatoriophycideae</taxon>
        <taxon>Aerosakkonematales</taxon>
        <taxon>Aerosakkonemataceae</taxon>
        <taxon>Floridanema</taxon>
    </lineage>
</organism>
<proteinExistence type="predicted"/>
<dbReference type="Pfam" id="PF14072">
    <property type="entry name" value="DndB"/>
    <property type="match status" value="1"/>
</dbReference>
<protein>
    <recommendedName>
        <fullName evidence="3">DGQHR domain-containing protein</fullName>
    </recommendedName>
</protein>
<comment type="caution">
    <text evidence="1">The sequence shown here is derived from an EMBL/GenBank/DDBJ whole genome shotgun (WGS) entry which is preliminary data.</text>
</comment>
<dbReference type="Proteomes" id="UP000185860">
    <property type="component" value="Unassembled WGS sequence"/>
</dbReference>
<evidence type="ECO:0000313" key="1">
    <source>
        <dbReference type="EMBL" id="OKH36819.1"/>
    </source>
</evidence>
<reference evidence="1 2" key="1">
    <citation type="submission" date="2016-11" db="EMBL/GenBank/DDBJ databases">
        <title>Draft Genome Sequences of Nine Cyanobacterial Strains from Diverse Habitats.</title>
        <authorList>
            <person name="Zhu T."/>
            <person name="Hou S."/>
            <person name="Lu X."/>
            <person name="Hess W.R."/>
        </authorList>
    </citation>
    <scope>NUCLEOTIDE SEQUENCE [LARGE SCALE GENOMIC DNA]</scope>
    <source>
        <strain evidence="1 2">IAM M-71</strain>
    </source>
</reference>